<feature type="transmembrane region" description="Helical" evidence="7">
    <location>
        <begin position="87"/>
        <end position="110"/>
    </location>
</feature>
<evidence type="ECO:0000256" key="6">
    <source>
        <dbReference type="RuleBase" id="RU003943"/>
    </source>
</evidence>
<feature type="transmembrane region" description="Helical" evidence="7">
    <location>
        <begin position="130"/>
        <end position="147"/>
    </location>
</feature>
<comment type="caution">
    <text evidence="8">The sequence shown here is derived from an EMBL/GenBank/DDBJ whole genome shotgun (WGS) entry which is preliminary data.</text>
</comment>
<proteinExistence type="inferred from homology"/>
<dbReference type="GO" id="GO:0043190">
    <property type="term" value="C:ATP-binding cassette (ABC) transporter complex"/>
    <property type="evidence" value="ECO:0007669"/>
    <property type="project" value="InterPro"/>
</dbReference>
<dbReference type="GO" id="GO:0055085">
    <property type="term" value="P:transmembrane transport"/>
    <property type="evidence" value="ECO:0007669"/>
    <property type="project" value="InterPro"/>
</dbReference>
<dbReference type="Gene3D" id="1.10.3470.10">
    <property type="entry name" value="ABC transporter involved in vitamin B12 uptake, BtuC"/>
    <property type="match status" value="1"/>
</dbReference>
<evidence type="ECO:0000256" key="5">
    <source>
        <dbReference type="ARBA" id="ARBA00023136"/>
    </source>
</evidence>
<evidence type="ECO:0000256" key="2">
    <source>
        <dbReference type="ARBA" id="ARBA00008034"/>
    </source>
</evidence>
<comment type="subcellular location">
    <subcellularLocation>
        <location evidence="6">Cell membrane</location>
        <topology evidence="6">Multi-pass membrane protein</topology>
    </subcellularLocation>
    <subcellularLocation>
        <location evidence="1">Membrane</location>
        <topology evidence="1">Multi-pass membrane protein</topology>
    </subcellularLocation>
</comment>
<organism evidence="8 9">
    <name type="scientific">Actinopolymorpha pittospori</name>
    <dbReference type="NCBI Taxonomy" id="648752"/>
    <lineage>
        <taxon>Bacteria</taxon>
        <taxon>Bacillati</taxon>
        <taxon>Actinomycetota</taxon>
        <taxon>Actinomycetes</taxon>
        <taxon>Propionibacteriales</taxon>
        <taxon>Actinopolymorphaceae</taxon>
        <taxon>Actinopolymorpha</taxon>
    </lineage>
</organism>
<feature type="transmembrane region" description="Helical" evidence="7">
    <location>
        <begin position="240"/>
        <end position="261"/>
    </location>
</feature>
<accession>A0A927MZ25</accession>
<dbReference type="GO" id="GO:0010043">
    <property type="term" value="P:response to zinc ion"/>
    <property type="evidence" value="ECO:0007669"/>
    <property type="project" value="TreeGrafter"/>
</dbReference>
<dbReference type="PANTHER" id="PTHR30477:SF13">
    <property type="entry name" value="IRON TRANSPORT SYSTEM MEMBRANE PROTEIN HI_0360-RELATED"/>
    <property type="match status" value="1"/>
</dbReference>
<keyword evidence="3 6" id="KW-0812">Transmembrane</keyword>
<protein>
    <submittedName>
        <fullName evidence="8">ABC-type Mn2+/Zn2+ transport system permease subunit</fullName>
    </submittedName>
</protein>
<evidence type="ECO:0000256" key="1">
    <source>
        <dbReference type="ARBA" id="ARBA00004141"/>
    </source>
</evidence>
<dbReference type="AlphaFoldDB" id="A0A927MZ25"/>
<dbReference type="SUPFAM" id="SSF81345">
    <property type="entry name" value="ABC transporter involved in vitamin B12 uptake, BtuC"/>
    <property type="match status" value="1"/>
</dbReference>
<dbReference type="InterPro" id="IPR037294">
    <property type="entry name" value="ABC_BtuC-like"/>
</dbReference>
<reference evidence="8" key="1">
    <citation type="submission" date="2020-10" db="EMBL/GenBank/DDBJ databases">
        <title>Sequencing the genomes of 1000 actinobacteria strains.</title>
        <authorList>
            <person name="Klenk H.-P."/>
        </authorList>
    </citation>
    <scope>NUCLEOTIDE SEQUENCE</scope>
    <source>
        <strain evidence="8">DSM 45354</strain>
    </source>
</reference>
<gene>
    <name evidence="8" type="ORF">HEB94_004181</name>
</gene>
<evidence type="ECO:0000313" key="9">
    <source>
        <dbReference type="Proteomes" id="UP000638648"/>
    </source>
</evidence>
<feature type="transmembrane region" description="Helical" evidence="7">
    <location>
        <begin position="12"/>
        <end position="31"/>
    </location>
</feature>
<evidence type="ECO:0000256" key="4">
    <source>
        <dbReference type="ARBA" id="ARBA00022989"/>
    </source>
</evidence>
<evidence type="ECO:0000313" key="8">
    <source>
        <dbReference type="EMBL" id="MBE1607333.1"/>
    </source>
</evidence>
<dbReference type="Pfam" id="PF00950">
    <property type="entry name" value="ABC-3"/>
    <property type="match status" value="1"/>
</dbReference>
<dbReference type="InterPro" id="IPR001626">
    <property type="entry name" value="ABC_TroCD"/>
</dbReference>
<keyword evidence="9" id="KW-1185">Reference proteome</keyword>
<feature type="transmembrane region" description="Helical" evidence="7">
    <location>
        <begin position="213"/>
        <end position="234"/>
    </location>
</feature>
<name>A0A927MZ25_9ACTN</name>
<evidence type="ECO:0000256" key="7">
    <source>
        <dbReference type="SAM" id="Phobius"/>
    </source>
</evidence>
<dbReference type="EMBL" id="JADBEM010000001">
    <property type="protein sequence ID" value="MBE1607333.1"/>
    <property type="molecule type" value="Genomic_DNA"/>
</dbReference>
<keyword evidence="6" id="KW-0813">Transport</keyword>
<feature type="transmembrane region" description="Helical" evidence="7">
    <location>
        <begin position="183"/>
        <end position="201"/>
    </location>
</feature>
<dbReference type="PANTHER" id="PTHR30477">
    <property type="entry name" value="ABC-TRANSPORTER METAL-BINDING PROTEIN"/>
    <property type="match status" value="1"/>
</dbReference>
<keyword evidence="5 7" id="KW-0472">Membrane</keyword>
<dbReference type="Proteomes" id="UP000638648">
    <property type="component" value="Unassembled WGS sequence"/>
</dbReference>
<dbReference type="RefSeq" id="WP_192751297.1">
    <property type="nucleotide sequence ID" value="NZ_BAABJL010000039.1"/>
</dbReference>
<keyword evidence="4 7" id="KW-1133">Transmembrane helix</keyword>
<evidence type="ECO:0000256" key="3">
    <source>
        <dbReference type="ARBA" id="ARBA00022692"/>
    </source>
</evidence>
<feature type="transmembrane region" description="Helical" evidence="7">
    <location>
        <begin position="51"/>
        <end position="75"/>
    </location>
</feature>
<comment type="similarity">
    <text evidence="2 6">Belongs to the ABC-3 integral membrane protein family.</text>
</comment>
<sequence>MSWLDVTTHRALLEAGLVGLIGGGVGVQVVLRRLSYYTMALTHATFPGVVAASLLGVDIFLGGGVFGLVIVAGILALRRARGQDLTVAVGVALSAGFALGVVLLSAQNGFSRDLTAYTVGDILSVSDRDLVLTAAVGLVAMLGLLAFGKELTFGAFDPAGFAAAGYPRTAVDLGVLVLVEATVVAAVPAVGTILAIALLVAPATTARLWTDRISVMTVLAVLLGAGSGVAGVLISSQVNVAAGGVIALISGAVFAVSFVVAPRGGVRRVSRTSRRSPAPATADAP</sequence>